<evidence type="ECO:0000313" key="2">
    <source>
        <dbReference type="Proteomes" id="UP001056120"/>
    </source>
</evidence>
<organism evidence="1 2">
    <name type="scientific">Smallanthus sonchifolius</name>
    <dbReference type="NCBI Taxonomy" id="185202"/>
    <lineage>
        <taxon>Eukaryota</taxon>
        <taxon>Viridiplantae</taxon>
        <taxon>Streptophyta</taxon>
        <taxon>Embryophyta</taxon>
        <taxon>Tracheophyta</taxon>
        <taxon>Spermatophyta</taxon>
        <taxon>Magnoliopsida</taxon>
        <taxon>eudicotyledons</taxon>
        <taxon>Gunneridae</taxon>
        <taxon>Pentapetalae</taxon>
        <taxon>asterids</taxon>
        <taxon>campanulids</taxon>
        <taxon>Asterales</taxon>
        <taxon>Asteraceae</taxon>
        <taxon>Asteroideae</taxon>
        <taxon>Heliantheae alliance</taxon>
        <taxon>Millerieae</taxon>
        <taxon>Smallanthus</taxon>
    </lineage>
</organism>
<comment type="caution">
    <text evidence="1">The sequence shown here is derived from an EMBL/GenBank/DDBJ whole genome shotgun (WGS) entry which is preliminary data.</text>
</comment>
<keyword evidence="2" id="KW-1185">Reference proteome</keyword>
<dbReference type="EMBL" id="CM042028">
    <property type="protein sequence ID" value="KAI3797501.1"/>
    <property type="molecule type" value="Genomic_DNA"/>
</dbReference>
<accession>A0ACB9HQI0</accession>
<evidence type="ECO:0000313" key="1">
    <source>
        <dbReference type="EMBL" id="KAI3797501.1"/>
    </source>
</evidence>
<dbReference type="Proteomes" id="UP001056120">
    <property type="component" value="Linkage Group LG11"/>
</dbReference>
<sequence>MAKSIFFFILHFTLFISTSSSNPTPLPTVHYVLTYHGFPVDLLPIDVLSYDLSRTSDEFGRPFRLILQRQLPRHLIEECHLCILSTVDLEIEFEVF</sequence>
<name>A0ACB9HQI0_9ASTR</name>
<proteinExistence type="predicted"/>
<reference evidence="1 2" key="2">
    <citation type="journal article" date="2022" name="Mol. Ecol. Resour.">
        <title>The genomes of chicory, endive, great burdock and yacon provide insights into Asteraceae paleo-polyploidization history and plant inulin production.</title>
        <authorList>
            <person name="Fan W."/>
            <person name="Wang S."/>
            <person name="Wang H."/>
            <person name="Wang A."/>
            <person name="Jiang F."/>
            <person name="Liu H."/>
            <person name="Zhao H."/>
            <person name="Xu D."/>
            <person name="Zhang Y."/>
        </authorList>
    </citation>
    <scope>NUCLEOTIDE SEQUENCE [LARGE SCALE GENOMIC DNA]</scope>
    <source>
        <strain evidence="2">cv. Yunnan</strain>
        <tissue evidence="1">Leaves</tissue>
    </source>
</reference>
<gene>
    <name evidence="1" type="ORF">L1987_32758</name>
</gene>
<reference evidence="2" key="1">
    <citation type="journal article" date="2022" name="Mol. Ecol. Resour.">
        <title>The genomes of chicory, endive, great burdock and yacon provide insights into Asteraceae palaeo-polyploidization history and plant inulin production.</title>
        <authorList>
            <person name="Fan W."/>
            <person name="Wang S."/>
            <person name="Wang H."/>
            <person name="Wang A."/>
            <person name="Jiang F."/>
            <person name="Liu H."/>
            <person name="Zhao H."/>
            <person name="Xu D."/>
            <person name="Zhang Y."/>
        </authorList>
    </citation>
    <scope>NUCLEOTIDE SEQUENCE [LARGE SCALE GENOMIC DNA]</scope>
    <source>
        <strain evidence="2">cv. Yunnan</strain>
    </source>
</reference>
<protein>
    <submittedName>
        <fullName evidence="1">Uncharacterized protein</fullName>
    </submittedName>
</protein>